<reference evidence="2" key="1">
    <citation type="submission" date="2022-05" db="EMBL/GenBank/DDBJ databases">
        <authorList>
            <person name="Pankratov T."/>
        </authorList>
    </citation>
    <scope>NUCLEOTIDE SEQUENCE</scope>
    <source>
        <strain evidence="2">BP6-180914</strain>
    </source>
</reference>
<sequence>MTTGLRATARALNIGHSYLSRLAVERKVPRNPDRSFDIEAVRAAIKAQTDPALIRPKKHATAGHQVVTQVTSDQPKPVTTPDDAREAVALIAAVLQSEGIVPDGPIDYPAARLAETILKARERDLRLAERRRKLVPLDAVRAHIAKSFINMRREIERMPDRHVAEMAAKLGCDQTALDQEIRRMIHATMTEMSAPAIRVRD</sequence>
<keyword evidence="3" id="KW-1185">Reference proteome</keyword>
<comment type="caution">
    <text evidence="2">The sequence shown here is derived from an EMBL/GenBank/DDBJ whole genome shotgun (WGS) entry which is preliminary data.</text>
</comment>
<protein>
    <recommendedName>
        <fullName evidence="4">Elements of external origin</fullName>
    </recommendedName>
</protein>
<dbReference type="EMBL" id="JAMOIM010000001">
    <property type="protein sequence ID" value="MCW6506975.1"/>
    <property type="molecule type" value="Genomic_DNA"/>
</dbReference>
<evidence type="ECO:0000313" key="3">
    <source>
        <dbReference type="Proteomes" id="UP001165667"/>
    </source>
</evidence>
<accession>A0AA41YTD9</accession>
<dbReference type="RefSeq" id="WP_282583310.1">
    <property type="nucleotide sequence ID" value="NZ_JAMOIM010000001.1"/>
</dbReference>
<evidence type="ECO:0000313" key="2">
    <source>
        <dbReference type="EMBL" id="MCW6506975.1"/>
    </source>
</evidence>
<dbReference type="AlphaFoldDB" id="A0AA41YTD9"/>
<evidence type="ECO:0008006" key="4">
    <source>
        <dbReference type="Google" id="ProtNLM"/>
    </source>
</evidence>
<feature type="region of interest" description="Disordered" evidence="1">
    <location>
        <begin position="57"/>
        <end position="81"/>
    </location>
</feature>
<evidence type="ECO:0000256" key="1">
    <source>
        <dbReference type="SAM" id="MobiDB-lite"/>
    </source>
</evidence>
<gene>
    <name evidence="2" type="ORF">M8523_02945</name>
</gene>
<proteinExistence type="predicted"/>
<organism evidence="2 3">
    <name type="scientific">Lichenifustis flavocetrariae</name>
    <dbReference type="NCBI Taxonomy" id="2949735"/>
    <lineage>
        <taxon>Bacteria</taxon>
        <taxon>Pseudomonadati</taxon>
        <taxon>Pseudomonadota</taxon>
        <taxon>Alphaproteobacteria</taxon>
        <taxon>Hyphomicrobiales</taxon>
        <taxon>Lichenihabitantaceae</taxon>
        <taxon>Lichenifustis</taxon>
    </lineage>
</organism>
<dbReference type="Proteomes" id="UP001165667">
    <property type="component" value="Unassembled WGS sequence"/>
</dbReference>
<name>A0AA41YTD9_9HYPH</name>